<accession>A0ABD1GE78</accession>
<dbReference type="PANTHER" id="PTHR32401">
    <property type="entry name" value="CONCANAVALIN A-LIKE LECTIN FAMILY PROTEIN"/>
    <property type="match status" value="1"/>
</dbReference>
<dbReference type="EMBL" id="JBEAFC010000009">
    <property type="protein sequence ID" value="KAL1542428.1"/>
    <property type="molecule type" value="Genomic_DNA"/>
</dbReference>
<comment type="caution">
    <text evidence="4">The sequence shown here is derived from an EMBL/GenBank/DDBJ whole genome shotgun (WGS) entry which is preliminary data.</text>
</comment>
<evidence type="ECO:0000259" key="3">
    <source>
        <dbReference type="Pfam" id="PF00139"/>
    </source>
</evidence>
<organism evidence="4 5">
    <name type="scientific">Salvia divinorum</name>
    <name type="common">Maria pastora</name>
    <name type="synonym">Diviner's sage</name>
    <dbReference type="NCBI Taxonomy" id="28513"/>
    <lineage>
        <taxon>Eukaryota</taxon>
        <taxon>Viridiplantae</taxon>
        <taxon>Streptophyta</taxon>
        <taxon>Embryophyta</taxon>
        <taxon>Tracheophyta</taxon>
        <taxon>Spermatophyta</taxon>
        <taxon>Magnoliopsida</taxon>
        <taxon>eudicotyledons</taxon>
        <taxon>Gunneridae</taxon>
        <taxon>Pentapetalae</taxon>
        <taxon>asterids</taxon>
        <taxon>lamiids</taxon>
        <taxon>Lamiales</taxon>
        <taxon>Lamiaceae</taxon>
        <taxon>Nepetoideae</taxon>
        <taxon>Mentheae</taxon>
        <taxon>Salviinae</taxon>
        <taxon>Salvia</taxon>
        <taxon>Salvia subgen. Calosphace</taxon>
    </lineage>
</organism>
<dbReference type="InterPro" id="IPR013320">
    <property type="entry name" value="ConA-like_dom_sf"/>
</dbReference>
<dbReference type="Proteomes" id="UP001567538">
    <property type="component" value="Unassembled WGS sequence"/>
</dbReference>
<dbReference type="PANTHER" id="PTHR32401:SF47">
    <property type="entry name" value="LEGUME LECTIN DOMAIN-CONTAINING PROTEIN"/>
    <property type="match status" value="1"/>
</dbReference>
<dbReference type="CDD" id="cd06899">
    <property type="entry name" value="lectin_legume_LecRK_Arcelin_ConA"/>
    <property type="match status" value="1"/>
</dbReference>
<dbReference type="Pfam" id="PF00139">
    <property type="entry name" value="Lectin_legB"/>
    <property type="match status" value="1"/>
</dbReference>
<sequence>MASKTVSVMAASKTTFSYDFYGSKPTDLIYQGDAYFPSDTTYLRLTKTDSSGTPEQERFGRIIYTEPIQLWKPDAQADFDTTIRFILKPSSGRHTPADGLVFFMVPLDYTFPTETSGGNLGIYGGPDCPSVFAVEFDIFANDEWDPNFPHVGINIESRASQAVTQIPQSFIGKEVELKISYTAATGVISAVASDGKQRVEASYECGLKDVLQQQVQVGLAGSTGEFAAKHDVSHWDFHSALPEN</sequence>
<comment type="similarity">
    <text evidence="1">Belongs to the leguminous lectin family.</text>
</comment>
<proteinExistence type="inferred from homology"/>
<gene>
    <name evidence="4" type="ORF">AAHA92_26527</name>
</gene>
<dbReference type="InterPro" id="IPR001220">
    <property type="entry name" value="Legume_lectin_dom"/>
</dbReference>
<name>A0ABD1GE78_SALDI</name>
<evidence type="ECO:0000256" key="2">
    <source>
        <dbReference type="ARBA" id="ARBA00022734"/>
    </source>
</evidence>
<feature type="domain" description="Legume lectin" evidence="3">
    <location>
        <begin position="14"/>
        <end position="240"/>
    </location>
</feature>
<dbReference type="AlphaFoldDB" id="A0ABD1GE78"/>
<keyword evidence="2" id="KW-0430">Lectin</keyword>
<keyword evidence="5" id="KW-1185">Reference proteome</keyword>
<dbReference type="InterPro" id="IPR050258">
    <property type="entry name" value="Leguminous_Lectin"/>
</dbReference>
<evidence type="ECO:0000313" key="4">
    <source>
        <dbReference type="EMBL" id="KAL1542428.1"/>
    </source>
</evidence>
<dbReference type="InterPro" id="IPR016363">
    <property type="entry name" value="L-lectin"/>
</dbReference>
<evidence type="ECO:0000256" key="1">
    <source>
        <dbReference type="ARBA" id="ARBA00007606"/>
    </source>
</evidence>
<dbReference type="PIRSF" id="PIRSF002690">
    <property type="entry name" value="L-type_lectin_plant"/>
    <property type="match status" value="1"/>
</dbReference>
<dbReference type="Gene3D" id="2.60.120.200">
    <property type="match status" value="1"/>
</dbReference>
<evidence type="ECO:0000313" key="5">
    <source>
        <dbReference type="Proteomes" id="UP001567538"/>
    </source>
</evidence>
<protein>
    <recommendedName>
        <fullName evidence="3">Legume lectin domain-containing protein</fullName>
    </recommendedName>
</protein>
<reference evidence="4 5" key="1">
    <citation type="submission" date="2024-06" db="EMBL/GenBank/DDBJ databases">
        <title>A chromosome level genome sequence of Diviner's sage (Salvia divinorum).</title>
        <authorList>
            <person name="Ford S.A."/>
            <person name="Ro D.-K."/>
            <person name="Ness R.W."/>
            <person name="Phillips M.A."/>
        </authorList>
    </citation>
    <scope>NUCLEOTIDE SEQUENCE [LARGE SCALE GENOMIC DNA]</scope>
    <source>
        <strain evidence="4">SAF-2024a</strain>
        <tissue evidence="4">Leaf</tissue>
    </source>
</reference>
<dbReference type="SUPFAM" id="SSF49899">
    <property type="entry name" value="Concanavalin A-like lectins/glucanases"/>
    <property type="match status" value="1"/>
</dbReference>
<dbReference type="GO" id="GO:0030246">
    <property type="term" value="F:carbohydrate binding"/>
    <property type="evidence" value="ECO:0007669"/>
    <property type="project" value="UniProtKB-KW"/>
</dbReference>